<sequence>MSINGSFATTHKSYETSKSGARRYPTAPPRPAPRALARDPTPILVGIEQKRAAISVGAEDPTLTLSRLRELNFFCRHFPYIITAKIIMARPGAQCERALFNIERRSSFVFAGREFY</sequence>
<protein>
    <submittedName>
        <fullName evidence="2">Uncharacterized protein</fullName>
    </submittedName>
</protein>
<evidence type="ECO:0000313" key="2">
    <source>
        <dbReference type="EMBL" id="GBP28740.1"/>
    </source>
</evidence>
<feature type="region of interest" description="Disordered" evidence="1">
    <location>
        <begin position="1"/>
        <end position="38"/>
    </location>
</feature>
<dbReference type="AlphaFoldDB" id="A0A4C1URA2"/>
<evidence type="ECO:0000256" key="1">
    <source>
        <dbReference type="SAM" id="MobiDB-lite"/>
    </source>
</evidence>
<dbReference type="Proteomes" id="UP000299102">
    <property type="component" value="Unassembled WGS sequence"/>
</dbReference>
<dbReference type="EMBL" id="BGZK01000210">
    <property type="protein sequence ID" value="GBP28740.1"/>
    <property type="molecule type" value="Genomic_DNA"/>
</dbReference>
<proteinExistence type="predicted"/>
<name>A0A4C1URA2_EUMVA</name>
<organism evidence="2 3">
    <name type="scientific">Eumeta variegata</name>
    <name type="common">Bagworm moth</name>
    <name type="synonym">Eumeta japonica</name>
    <dbReference type="NCBI Taxonomy" id="151549"/>
    <lineage>
        <taxon>Eukaryota</taxon>
        <taxon>Metazoa</taxon>
        <taxon>Ecdysozoa</taxon>
        <taxon>Arthropoda</taxon>
        <taxon>Hexapoda</taxon>
        <taxon>Insecta</taxon>
        <taxon>Pterygota</taxon>
        <taxon>Neoptera</taxon>
        <taxon>Endopterygota</taxon>
        <taxon>Lepidoptera</taxon>
        <taxon>Glossata</taxon>
        <taxon>Ditrysia</taxon>
        <taxon>Tineoidea</taxon>
        <taxon>Psychidae</taxon>
        <taxon>Oiketicinae</taxon>
        <taxon>Eumeta</taxon>
    </lineage>
</organism>
<gene>
    <name evidence="2" type="ORF">EVAR_19782_1</name>
</gene>
<comment type="caution">
    <text evidence="2">The sequence shown here is derived from an EMBL/GenBank/DDBJ whole genome shotgun (WGS) entry which is preliminary data.</text>
</comment>
<feature type="compositionally biased region" description="Polar residues" evidence="1">
    <location>
        <begin position="1"/>
        <end position="19"/>
    </location>
</feature>
<accession>A0A4C1URA2</accession>
<reference evidence="2 3" key="1">
    <citation type="journal article" date="2019" name="Commun. Biol.">
        <title>The bagworm genome reveals a unique fibroin gene that provides high tensile strength.</title>
        <authorList>
            <person name="Kono N."/>
            <person name="Nakamura H."/>
            <person name="Ohtoshi R."/>
            <person name="Tomita M."/>
            <person name="Numata K."/>
            <person name="Arakawa K."/>
        </authorList>
    </citation>
    <scope>NUCLEOTIDE SEQUENCE [LARGE SCALE GENOMIC DNA]</scope>
</reference>
<keyword evidence="3" id="KW-1185">Reference proteome</keyword>
<evidence type="ECO:0000313" key="3">
    <source>
        <dbReference type="Proteomes" id="UP000299102"/>
    </source>
</evidence>